<dbReference type="KEGG" id="bgt:106058994"/>
<evidence type="ECO:0000256" key="3">
    <source>
        <dbReference type="SAM" id="SignalP"/>
    </source>
</evidence>
<feature type="chain" id="PRO_5012226119" description="VWFD domain-containing protein" evidence="3">
    <location>
        <begin position="23"/>
        <end position="4571"/>
    </location>
</feature>
<dbReference type="RefSeq" id="XP_013071970.2">
    <property type="nucleotide sequence ID" value="XM_013216516.2"/>
</dbReference>
<keyword evidence="2" id="KW-0472">Membrane</keyword>
<dbReference type="InterPro" id="IPR001846">
    <property type="entry name" value="VWF_type-D"/>
</dbReference>
<feature type="compositionally biased region" description="Polar residues" evidence="1">
    <location>
        <begin position="4146"/>
        <end position="4155"/>
    </location>
</feature>
<dbReference type="Proteomes" id="UP000076420">
    <property type="component" value="Unassembled WGS sequence"/>
</dbReference>
<dbReference type="SMART" id="SM00216">
    <property type="entry name" value="VWD"/>
    <property type="match status" value="1"/>
</dbReference>
<dbReference type="PROSITE" id="PS51233">
    <property type="entry name" value="VWFD"/>
    <property type="match status" value="1"/>
</dbReference>
<feature type="compositionally biased region" description="Acidic residues" evidence="1">
    <location>
        <begin position="2272"/>
        <end position="2299"/>
    </location>
</feature>
<proteinExistence type="predicted"/>
<dbReference type="InterPro" id="IPR058727">
    <property type="entry name" value="Helical_Vwde"/>
</dbReference>
<dbReference type="STRING" id="6526.A0A2C9LHZ2"/>
<keyword evidence="2" id="KW-0812">Transmembrane</keyword>
<feature type="region of interest" description="Disordered" evidence="1">
    <location>
        <begin position="2262"/>
        <end position="2301"/>
    </location>
</feature>
<protein>
    <recommendedName>
        <fullName evidence="4">VWFD domain-containing protein</fullName>
    </recommendedName>
</protein>
<feature type="signal peptide" evidence="3">
    <location>
        <begin position="1"/>
        <end position="22"/>
    </location>
</feature>
<dbReference type="InterPro" id="IPR000742">
    <property type="entry name" value="EGF"/>
</dbReference>
<feature type="region of interest" description="Disordered" evidence="1">
    <location>
        <begin position="4146"/>
        <end position="4166"/>
    </location>
</feature>
<gene>
    <name evidence="5" type="primary">106058994</name>
</gene>
<evidence type="ECO:0000313" key="6">
    <source>
        <dbReference type="Proteomes" id="UP000076420"/>
    </source>
</evidence>
<dbReference type="Pfam" id="PF23106">
    <property type="entry name" value="EGF_Teneurin"/>
    <property type="match status" value="1"/>
</dbReference>
<keyword evidence="3" id="KW-0732">Signal</keyword>
<dbReference type="VEuPathDB" id="VectorBase:BGLB031282"/>
<evidence type="ECO:0000313" key="5">
    <source>
        <dbReference type="EnsemblMetazoa" id="BGLB031282-PB"/>
    </source>
</evidence>
<dbReference type="SUPFAM" id="SSF57302">
    <property type="entry name" value="Snake toxin-like"/>
    <property type="match status" value="1"/>
</dbReference>
<dbReference type="VEuPathDB" id="VectorBase:BGLAX_029814"/>
<dbReference type="OrthoDB" id="6065705at2759"/>
<evidence type="ECO:0000259" key="4">
    <source>
        <dbReference type="PROSITE" id="PS51233"/>
    </source>
</evidence>
<dbReference type="InterPro" id="IPR045860">
    <property type="entry name" value="Snake_toxin-like_sf"/>
</dbReference>
<name>A0A2C9LHZ2_BIOGL</name>
<reference evidence="5" key="1">
    <citation type="submission" date="2020-05" db="UniProtKB">
        <authorList>
            <consortium name="EnsemblMetazoa"/>
        </authorList>
    </citation>
    <scope>IDENTIFICATION</scope>
    <source>
        <strain evidence="5">BB02</strain>
    </source>
</reference>
<keyword evidence="2" id="KW-1133">Transmembrane helix</keyword>
<evidence type="ECO:0000256" key="1">
    <source>
        <dbReference type="SAM" id="MobiDB-lite"/>
    </source>
</evidence>
<dbReference type="EnsemblMetazoa" id="BGLB031282-RB">
    <property type="protein sequence ID" value="BGLB031282-PB"/>
    <property type="gene ID" value="BGLB031282"/>
</dbReference>
<accession>A0A2C9LHZ2</accession>
<evidence type="ECO:0000256" key="2">
    <source>
        <dbReference type="SAM" id="Phobius"/>
    </source>
</evidence>
<feature type="transmembrane region" description="Helical" evidence="2">
    <location>
        <begin position="4490"/>
        <end position="4517"/>
    </location>
</feature>
<dbReference type="Pfam" id="PF26129">
    <property type="entry name" value="Vwde"/>
    <property type="match status" value="1"/>
</dbReference>
<sequence>MPPPSILIQALCLFGILLPCLAQQSASTSNVTFSNTTTVTNSSGGQIITTITNVTYINSTSTSSSSNQTFSSSQNSSYGNQTFSSSQNSSYGNQTFNASQNSSYGNETFIYSQNSSYGNQTFSSSQNSSYETQWNYTRWSTLFSYEKDVTWSYTQWYKLIQSVNIAEMSWNYTAWYSYMMLSMKEGFTCKENSIGQATTASILTLFDALSKHVNNRTDTCLSLKASFLLNKNILQKCKEEESQLDTWESSSRSSVLYYSRFMHIDEFVAIYRCVCTATTTDSILRIDYDEVQTRSATCEPNLIRNSILAFFKLGFHWEDIRVCKEITQAVEETSQRLSACEWELSSSLSLLVSVMKDMKSIMCTPPSCNVEYASLCLANAELLWHAHEQNMTQNMTIAITNITTTSLNNTAMANSRISICRNLKLGIACVTNHTIDCQQSIYLSISSRFEQVNTIYKQMCPDFIPAPRTCPTQPENVIQGKSNISSIAKIMKSSFLFNNSDVCRSVLANNGSQDLLDTFCYGSACSCNLPLARSLILKNISSCSFDKLNIVTSIRGCSAMDIQALLNESSINQALLNCAEVKYMILSTPQCSSYCPTFEQLKQQCNQTNSNYCISQAMDCFSYAAVSCSNAERSNLLYGVISLVSNSCQNKTLTKDILNGSLVPVFNITSDMLIVNECIEKIKEPSSTLLQETITYGLGCLNEVEIKDVNQLKVESFLNYLESNLLSDMHICAADVTFKELIFNITKSILQGTVDVGSCRKTQSVIDNWFTSCGYGDSSKQNLTAIFSLVCHQEIQLTNCSYNEAYSCFYNPNVNLTGEQYFQTLQKCINASVATCKGPLPVEYINLAKNITLAFGYKLSALNQSSSVSNFTGSCGCDPAAAINCIMDVHHMAKQPSPDWESLCPLLPLSKDCAYSYVSECDECKRSTVVSIVSKLNNRLEEQCIEPPETVCPESRAMKCVTDLANFQTSSKVSDNNSICVKITLARDCVYEETKNCDDITSLSISKRLEQVIKQWTNLKCNDTEDQLVSCLDIFQKKVYSIVGFDVSLMEINVQNSSIWTQVSSLCEELQVSWSCVKASLNLQNNNTSGKIIKKSMQALYTAVDQICTARRDTLQCYSCQGEGAKTCADGAEVETCNNNQICETVTEAGLPKSRGCKPEPACKPGCFKDKCTYCCSNNLCNDLNNGPLAGYCNTTSLASCVLDLSAEYIQKKEIQCSSASVVLDCIHSKKADCELGGRKDFVDTLSSLNISAEVKVCLIQEANQTCDIGPISTTAVLINTNGLEMSEDDLCNAVNESRGRVAQAESFCLKDSILEFKQTQWALEAMIGSLNCSEKYNFTIQDNCRPLDALKCFTSVLNSENIPLVQDISCNLFNETTQCVKEAIKNCTSACQLVQVNSKFEVFKSIFSQVCSTDVKIIEKNVTDLEIATCISNFTESVGKQQSNHSTFSFETITDAFNNLRSCFMGIEVDIFGETSTTKYVIEIILNLVEIVSDTEMTFPMNVTPKCEQSINTLMYGHVERIFTLPFLSLSQREHACGDFDDEQAQLAVRTNCTSNMTSSYYEVLDTMREKFIINFCPEIKPVPRCLISRAEECMDRFTAYLNPNSSDGLCREARETITCAVDYSQFCSYDEIKEFHRKAIIISDIVSQTCYDDTELITKVRCQLLGRIDVQPGCSELTCNKDFSDCSEAEEQAACLIKSAGLCTNPNLDTTIIQQVSKIGECRYGEPNSTISLTSCSQLPFKCDIDEAKKCLTSALTASTVNYATVKQCFEENFYCLGSTLSLVDFDLSIVQLFKIIIDVTPGWEKLESEELRQILSIPTHIIDLFNKSLSVSLNLWDVCQRLDTIALYIQDIQRKFTNSFFPAASQSVTKILNVLNDFCDSGDVDQNLEFPVIESSSCPFLQVNAELNLLVSRSISEFYSPSQLANISLCRLHSRLQEKLDFELSGSCSASYTAQSKFILKIAQTILGDRCQVDLSEEDVQKRCDLKMVEQCIHTLNKNIQDLGKSQTITGLCLVLEKTDYCVERFSYKCDRCALSRINAMYKSVKESAAEKCTVAEPEPVSCQENDPEDTSAKCDVKKAAKCAFNQMKETFKIFKKNKDKCKKLSENLDCVQKYTANCNSWIIPKLALLDSKIVGGLQRKYGCEVEQKDEVNFGCRPGCWVNEANKCFDLFYKHVPKSQVVNVKRDTCQYINTLRSCISYNTTNCNKEESKQISLKLSTVLDRLPGHEDLCIDLPKCAQDFDRLVRLLNDLKPELNVSDSGTVQSEDLNNESDNDDEDTSPASEESQEPDTEDDSPFNLNTVCVQAKAAWGCLQKGIKNLPKGKKKVLTSIYGRLWDFVTDKCDDTREFSCYSCKNVMSSEECTADIETCPMNKRACMFKQILTGKGIKYSAGCIPISACKSKVAGNERTSCCTSDRCNTISQSSTPAVQEPVQCRQDYALGCALDFVSEYLSSETIKCNQVSAYLGCIQKYSSSCSRGSKLAATSVEIHLYFANTECVLDAPADCYSLAITSLQSVLSNSYFIQGNSPCLSMNETANSVTKILASEKCTEAGKISLQQSFDFLHSVVQPYCSQGQCSDSSADDDSNDDASCSGIFSGIKHIYKGYDQLVKGSEKMNCGECATSALKARKALKNCDIAKFVSNKLDELDTGIQKNCHIKSQIELPQVCKTLCQEEKIITFVDNIARNISSSTKRDLQCWYLAQVAEAYQAYTSGCSSIQQRDVVNYINYVFEEYISDCEHNYVEFQFELVLNVDIYISIAKSQLDFQQAIQIAFQENSQEKTCAAISNLRNSNWNVPVMIMDFLVGPAKQIIEALDAAKICSNIGNERTKRDSPVCQLDKLASLIYHISSPPHIASAPVECRNKYCQQMESVFDQADSLVQECGDALSLFQKTLFKIFQENYNSVKNLLCPALRYEEEQCDLNLTLACRKDFESVSQFAMIDSDVLCRLGKFTLECTARFTKNCSSVSDIQKAEKIQLETKILVKQAVGNNCSLLTPYFYCNESLSVLEPACREEEAKKCMALSDFDFTKTDNVSCQYLQNNVSCVQKAMSGCQANQIKTLGWSSKVVAGVCNIADATLNNVCVSTPLCPSKSIAECFSTSPNNCSSLQKAVTCVNTLLAANKQCSESWGTFIVRNYVSVYYERLYQKCNLNSDVTVPQFYNSSCLVTLVKDVNVALVTKYRTKDQMFSYFVSRFINCLQSKENISPIITMLLDLNVQLNHTVIYDVSLTYNSTTDQQFIDTDTCYYSQARACLTKQILRVTTVKLLNGDERNELCDSYSQSTVSLCIEQALSKCGADKSVFLGVNTLVDVWIENLEICDPPKLCIVSEASELVNKLAAAMASFDRTNDKDSLCEARLRYKERLDSYLFTCAEAETVSSKQDFMVLYTKVESICKDIETPSLICPQIPERNRVCYFGNAFRCIARWNSNTILTGDSLIWRQQCLAIQSVMVCVATNTTSCDSESSDVKAIRESLDEFRQAADTQCPWLSDDLCTKQEICSVVTAGCEVELENGLINRAKTVCELKKEADDCVAKNTVNCNRAQKHQAVTVIAKKLQAAGFPTDLSCDNNSYDGCLYSFMSVGNDIYIEKQKNESCQILYSQYQCISTRFSNPNNSALVALGRQLLSEVYRLLNASYCTEPNTLSCTKKLPMQKLSVLITQLLFTEDLHSTSFCAKSLDIIQELKLTNCYTGLYEIIQNSTAFQQRCVSESVSCSDAEAKIQECIKGFSSSSCFDNQAALCITKNLPANCTFKSEWISQSLCNDTVVLVNAGQQNSKNFISESGLYTTFKWKWVAGSRNFKVLMTAQAVNSSALPRCLEGSQTDEPIPQIYTERNPKVLANESNEIIFNIYARQDYIKDGPVSIDTIFKLIPCRVENGTLQEIKTASFKLATFRVEVDDRDVKISLCTVINDPHVKTFDNFKYNNMEEGKYIIYRHPLFPVAVIAEFRRCAKYGSCTCGMEIKVGLSTLTLSKCRFAPFITYDTPPGMSTDKQRLRLFQNKDQNTYVMVLLDTGAMVKITNQDTFMNVIIMGSRNYFGYSQGQCGDGDGNGYNDLRMPNSSLYKVMDTDYQFNVMSPTLYNQAWFISNSSNLSSVYGPDVDMSYTKEHYYCYGWENNLCSTYGHIETCSFIQGEDQTSQVLEMQSQVQSSGGSKRRKRQAEAEIPKETTAINSTQTAGWPTSTGWTLENATLYCLDNLFNKPLQACKDAISAIDATLKSMSFDDPVAICVDDIRVSGGTEWVEAARQAASQLCIIELNHNPEYQNQKQSNDLALTFLNLTCLPYDCNNHGTCNKGQCICNTGYFGVDCNMTMDQLVPPVLEVFEDNLHICEISDSTDCSAVYLTGSGFISSALLSCHVKESVEGATLTSVVSANLLSKDLVRCNLGTKSAIKRLLQISVSNDGRRPDPHYQNFLAFDPMCYSCNKLTCKKNTNVCFIGTKCIGEGEQSVYNECEYCDLSNPNKWSIFKDVAGCKEETVSKKDNETSVVATALIAAGVTLVVLLIILVGALFIYVKRRMAARKRESAAMHRYHNQAYQENPPFYGQPILAHNTKADIAGLLRPNATNSA</sequence>
<dbReference type="PROSITE" id="PS00022">
    <property type="entry name" value="EGF_1"/>
    <property type="match status" value="1"/>
</dbReference>
<dbReference type="Pfam" id="PF00094">
    <property type="entry name" value="VWD"/>
    <property type="match status" value="1"/>
</dbReference>
<dbReference type="Gene3D" id="2.10.25.10">
    <property type="entry name" value="Laminin"/>
    <property type="match status" value="1"/>
</dbReference>
<dbReference type="PROSITE" id="PS01186">
    <property type="entry name" value="EGF_2"/>
    <property type="match status" value="1"/>
</dbReference>
<feature type="domain" description="VWFD" evidence="4">
    <location>
        <begin position="3908"/>
        <end position="4097"/>
    </location>
</feature>
<organism evidence="5 6">
    <name type="scientific">Biomphalaria glabrata</name>
    <name type="common">Bloodfluke planorb</name>
    <name type="synonym">Freshwater snail</name>
    <dbReference type="NCBI Taxonomy" id="6526"/>
    <lineage>
        <taxon>Eukaryota</taxon>
        <taxon>Metazoa</taxon>
        <taxon>Spiralia</taxon>
        <taxon>Lophotrochozoa</taxon>
        <taxon>Mollusca</taxon>
        <taxon>Gastropoda</taxon>
        <taxon>Heterobranchia</taxon>
        <taxon>Euthyneura</taxon>
        <taxon>Panpulmonata</taxon>
        <taxon>Hygrophila</taxon>
        <taxon>Lymnaeoidea</taxon>
        <taxon>Planorbidae</taxon>
        <taxon>Biomphalaria</taxon>
    </lineage>
</organism>